<evidence type="ECO:0000313" key="2">
    <source>
        <dbReference type="EMBL" id="MFH7519296.1"/>
    </source>
</evidence>
<gene>
    <name evidence="2" type="ORF">RA271_29820</name>
</gene>
<dbReference type="Proteomes" id="UP001610657">
    <property type="component" value="Unassembled WGS sequence"/>
</dbReference>
<evidence type="ECO:0000256" key="1">
    <source>
        <dbReference type="SAM" id="MobiDB-lite"/>
    </source>
</evidence>
<keyword evidence="3" id="KW-1185">Reference proteome</keyword>
<comment type="caution">
    <text evidence="2">The sequence shown here is derived from an EMBL/GenBank/DDBJ whole genome shotgun (WGS) entry which is preliminary data.</text>
</comment>
<protein>
    <recommendedName>
        <fullName evidence="4">Lipoprotein</fullName>
    </recommendedName>
</protein>
<reference evidence="2 3" key="1">
    <citation type="submission" date="2023-08" db="EMBL/GenBank/DDBJ databases">
        <title>Genomic and mutational analysis of Pseudomonas syringae pv. tagetis EB037 pathogenicity on sunflower.</title>
        <authorList>
            <person name="Maul J.E."/>
        </authorList>
    </citation>
    <scope>NUCLEOTIDE SEQUENCE [LARGE SCALE GENOMIC DNA]</scope>
    <source>
        <strain evidence="2 3">EB037_T1</strain>
    </source>
</reference>
<feature type="non-terminal residue" evidence="2">
    <location>
        <position position="79"/>
    </location>
</feature>
<proteinExistence type="predicted"/>
<organism evidence="2 3">
    <name type="scientific">Pseudomonas syringae pv. tagetis</name>
    <dbReference type="NCBI Taxonomy" id="129140"/>
    <lineage>
        <taxon>Bacteria</taxon>
        <taxon>Pseudomonadati</taxon>
        <taxon>Pseudomonadota</taxon>
        <taxon>Gammaproteobacteria</taxon>
        <taxon>Pseudomonadales</taxon>
        <taxon>Pseudomonadaceae</taxon>
        <taxon>Pseudomonas</taxon>
    </lineage>
</organism>
<dbReference type="EMBL" id="JAVCQK010000666">
    <property type="protein sequence ID" value="MFH7519296.1"/>
    <property type="molecule type" value="Genomic_DNA"/>
</dbReference>
<dbReference type="RefSeq" id="WP_395577985.1">
    <property type="nucleotide sequence ID" value="NZ_JAVCQK010000666.1"/>
</dbReference>
<accession>A0ABW7NWR0</accession>
<evidence type="ECO:0008006" key="4">
    <source>
        <dbReference type="Google" id="ProtNLM"/>
    </source>
</evidence>
<evidence type="ECO:0000313" key="3">
    <source>
        <dbReference type="Proteomes" id="UP001610657"/>
    </source>
</evidence>
<sequence>YVLTRQGGGDSGDYWALRMPPEALKDLASQPAQDFQHVWRLEQRKTQRVILRQPAPSNDADRGLSETVLLQPLSNSDWQ</sequence>
<feature type="non-terminal residue" evidence="2">
    <location>
        <position position="1"/>
    </location>
</feature>
<feature type="region of interest" description="Disordered" evidence="1">
    <location>
        <begin position="52"/>
        <end position="79"/>
    </location>
</feature>
<name>A0ABW7NWR0_9PSED</name>